<accession>E9T0K4</accession>
<reference evidence="1" key="1">
    <citation type="submission" date="2011-01" db="EMBL/GenBank/DDBJ databases">
        <authorList>
            <person name="Muzny D."/>
            <person name="Qin X."/>
            <person name="Buhay C."/>
            <person name="Dugan-Rocha S."/>
            <person name="Ding Y."/>
            <person name="Chen G."/>
            <person name="Hawes A."/>
            <person name="Holder M."/>
            <person name="Jhangiani S."/>
            <person name="Johnson A."/>
            <person name="Khan Z."/>
            <person name="Li Z."/>
            <person name="Liu W."/>
            <person name="Liu X."/>
            <person name="Perez L."/>
            <person name="Shen H."/>
            <person name="Wang Q."/>
            <person name="Watt J."/>
            <person name="Xi L."/>
            <person name="Xin Y."/>
            <person name="Zhou J."/>
            <person name="Deng J."/>
            <person name="Jiang H."/>
            <person name="Liu Y."/>
            <person name="Qu J."/>
            <person name="Song X.-Z."/>
            <person name="Zhang L."/>
            <person name="Villasana D."/>
            <person name="Johnson A."/>
            <person name="Liu J."/>
            <person name="Liyanage D."/>
            <person name="Lorensuhewa L."/>
            <person name="Robinson T."/>
            <person name="Song A."/>
            <person name="Song B.-B."/>
            <person name="Dinh H."/>
            <person name="Thornton R."/>
            <person name="Coyle M."/>
            <person name="Francisco L."/>
            <person name="Jackson L."/>
            <person name="Javaid M."/>
            <person name="Korchina V."/>
            <person name="Kovar C."/>
            <person name="Mata R."/>
            <person name="Mathew T."/>
            <person name="Ngo R."/>
            <person name="Nguyen L."/>
            <person name="Nguyen N."/>
            <person name="Okwuonu G."/>
            <person name="Ongeri F."/>
            <person name="Pham C."/>
            <person name="Simmons D."/>
            <person name="Wilczek-Boney K."/>
            <person name="Hale W."/>
            <person name="Jakkamsetti A."/>
            <person name="Pham P."/>
            <person name="Ruth R."/>
            <person name="San Lucas F."/>
            <person name="Warren J."/>
            <person name="Zhang J."/>
            <person name="Zhao Z."/>
            <person name="Zhou C."/>
            <person name="Zhu D."/>
            <person name="Lee S."/>
            <person name="Bess C."/>
            <person name="Blankenburg K."/>
            <person name="Forbes L."/>
            <person name="Fu Q."/>
            <person name="Gubbala S."/>
            <person name="Hirani K."/>
            <person name="Jayaseelan J.C."/>
            <person name="Lara F."/>
            <person name="Munidasa M."/>
            <person name="Palculict T."/>
            <person name="Patil S."/>
            <person name="Pu L.-L."/>
            <person name="Saada N."/>
            <person name="Tang L."/>
            <person name="Weissenberger G."/>
            <person name="Zhu Y."/>
            <person name="Hemphill L."/>
            <person name="Shang Y."/>
            <person name="Youmans B."/>
            <person name="Ayvaz T."/>
            <person name="Ross M."/>
            <person name="Santibanez J."/>
            <person name="Aqrawi P."/>
            <person name="Gross S."/>
            <person name="Joshi V."/>
            <person name="Fowler G."/>
            <person name="Nazareth L."/>
            <person name="Reid J."/>
            <person name="Worley K."/>
            <person name="Petrosino J."/>
            <person name="Highlander S."/>
            <person name="Gibbs R."/>
        </authorList>
    </citation>
    <scope>NUCLEOTIDE SEQUENCE [LARGE SCALE GENOMIC DNA]</scope>
    <source>
        <strain evidence="1">ATCC 33707</strain>
    </source>
</reference>
<dbReference type="RefSeq" id="WP_005515263.1">
    <property type="nucleotide sequence ID" value="NZ_CM001149.1"/>
</dbReference>
<dbReference type="HOGENOM" id="CLU_146101_0_0_11"/>
<sequence>MNDIIAFLRARLDEDEITARGALHAAPHTGTDDHGTWHANGAEVAGEAMHFWDNPTNVLTEWQASHIARHDPARALREVEAKRRILDRAEQLHDDPFDTVLFTEYDETILPLMAAAYSDHPDYQPHWTT</sequence>
<dbReference type="Proteomes" id="UP000004245">
    <property type="component" value="Unassembled WGS sequence"/>
</dbReference>
<proteinExistence type="predicted"/>
<dbReference type="InterPro" id="IPR046193">
    <property type="entry name" value="DUF6221"/>
</dbReference>
<dbReference type="EMBL" id="ADNW02000010">
    <property type="protein sequence ID" value="EGD23955.1"/>
    <property type="molecule type" value="Genomic_DNA"/>
</dbReference>
<evidence type="ECO:0000313" key="1">
    <source>
        <dbReference type="EMBL" id="EGD23955.1"/>
    </source>
</evidence>
<gene>
    <name evidence="1" type="ORF">HMPREF0724_12163</name>
</gene>
<keyword evidence="2" id="KW-1185">Reference proteome</keyword>
<evidence type="ECO:0000313" key="2">
    <source>
        <dbReference type="Proteomes" id="UP000004245"/>
    </source>
</evidence>
<comment type="caution">
    <text evidence="1">The sequence shown here is derived from an EMBL/GenBank/DDBJ whole genome shotgun (WGS) entry which is preliminary data.</text>
</comment>
<dbReference type="Pfam" id="PF19730">
    <property type="entry name" value="DUF6221"/>
    <property type="match status" value="1"/>
</dbReference>
<organism evidence="1 2">
    <name type="scientific">Prescottella equi ATCC 33707</name>
    <dbReference type="NCBI Taxonomy" id="525370"/>
    <lineage>
        <taxon>Bacteria</taxon>
        <taxon>Bacillati</taxon>
        <taxon>Actinomycetota</taxon>
        <taxon>Actinomycetes</taxon>
        <taxon>Mycobacteriales</taxon>
        <taxon>Nocardiaceae</taxon>
        <taxon>Prescottella</taxon>
    </lineage>
</organism>
<protein>
    <submittedName>
        <fullName evidence="1">Uncharacterized protein</fullName>
    </submittedName>
</protein>
<dbReference type="OrthoDB" id="4290974at2"/>
<dbReference type="AlphaFoldDB" id="E9T0K4"/>
<name>E9T0K4_RHOHA</name>